<dbReference type="Proteomes" id="UP000053615">
    <property type="component" value="Unassembled WGS sequence"/>
</dbReference>
<dbReference type="PANTHER" id="PTHR24198">
    <property type="entry name" value="ANKYRIN REPEAT AND PROTEIN KINASE DOMAIN-CONTAINING PROTEIN"/>
    <property type="match status" value="1"/>
</dbReference>
<dbReference type="Gene3D" id="1.25.40.20">
    <property type="entry name" value="Ankyrin repeat-containing domain"/>
    <property type="match status" value="3"/>
</dbReference>
<dbReference type="InterPro" id="IPR002110">
    <property type="entry name" value="Ankyrin_rpt"/>
</dbReference>
<sequence length="278" mass="30392">SKDGKSPLHMTAVHGRFTRSQTLIQNGGEIDCVDKDGNTPLHVAARYGHELLINTLITSGADTAKCGIHNMFPLHLAALNAHSDCCRKLLSSGQKYSIVSLFSNEHVLSAGFEIDTPDSFGRTCLHAAAAGGSPLHYAAANCHFHCIETLVTTGANINEVDDWGRTPLHYAAASDMDRSSLKRRLGMGGRLHQNHWCDILKISCIFLSSVLRRKNILGNSHENAEELEGASEMKEKEAALCLEFLLQNDANPSIQDKEGYNTVHYAAAYGHRQCLELV</sequence>
<accession>A0A091KKG7</accession>
<proteinExistence type="predicted"/>
<gene>
    <name evidence="4" type="ORF">N325_10797</name>
</gene>
<feature type="non-terminal residue" evidence="4">
    <location>
        <position position="1"/>
    </location>
</feature>
<keyword evidence="2 3" id="KW-0040">ANK repeat</keyword>
<dbReference type="PROSITE" id="PS50088">
    <property type="entry name" value="ANK_REPEAT"/>
    <property type="match status" value="3"/>
</dbReference>
<protein>
    <submittedName>
        <fullName evidence="4">Serine/threonine-protein phosphatase 6 regulatory ankyrin repeat subunit B</fullName>
    </submittedName>
</protein>
<evidence type="ECO:0000313" key="5">
    <source>
        <dbReference type="Proteomes" id="UP000053615"/>
    </source>
</evidence>
<dbReference type="AlphaFoldDB" id="A0A091KKG7"/>
<dbReference type="Pfam" id="PF00023">
    <property type="entry name" value="Ank"/>
    <property type="match status" value="1"/>
</dbReference>
<keyword evidence="5" id="KW-1185">Reference proteome</keyword>
<dbReference type="PANTHER" id="PTHR24198:SF165">
    <property type="entry name" value="ANKYRIN REPEAT-CONTAINING PROTEIN-RELATED"/>
    <property type="match status" value="1"/>
</dbReference>
<reference evidence="4 5" key="1">
    <citation type="submission" date="2014-04" db="EMBL/GenBank/DDBJ databases">
        <title>Genome evolution of avian class.</title>
        <authorList>
            <person name="Zhang G."/>
            <person name="Li C."/>
        </authorList>
    </citation>
    <scope>NUCLEOTIDE SEQUENCE [LARGE SCALE GENOMIC DNA]</scope>
    <source>
        <strain evidence="4">BGI_N325</strain>
    </source>
</reference>
<feature type="repeat" description="ANK" evidence="3">
    <location>
        <begin position="3"/>
        <end position="35"/>
    </location>
</feature>
<feature type="non-terminal residue" evidence="4">
    <location>
        <position position="278"/>
    </location>
</feature>
<dbReference type="PRINTS" id="PR01415">
    <property type="entry name" value="ANKYRIN"/>
</dbReference>
<evidence type="ECO:0000256" key="3">
    <source>
        <dbReference type="PROSITE-ProRule" id="PRU00023"/>
    </source>
</evidence>
<evidence type="ECO:0000256" key="1">
    <source>
        <dbReference type="ARBA" id="ARBA00022737"/>
    </source>
</evidence>
<organism evidence="4 5">
    <name type="scientific">Colius striatus</name>
    <name type="common">Speckled mousebird</name>
    <dbReference type="NCBI Taxonomy" id="57412"/>
    <lineage>
        <taxon>Eukaryota</taxon>
        <taxon>Metazoa</taxon>
        <taxon>Chordata</taxon>
        <taxon>Craniata</taxon>
        <taxon>Vertebrata</taxon>
        <taxon>Euteleostomi</taxon>
        <taxon>Archelosauria</taxon>
        <taxon>Archosauria</taxon>
        <taxon>Dinosauria</taxon>
        <taxon>Saurischia</taxon>
        <taxon>Theropoda</taxon>
        <taxon>Coelurosauria</taxon>
        <taxon>Aves</taxon>
        <taxon>Neognathae</taxon>
        <taxon>Neoaves</taxon>
        <taxon>Telluraves</taxon>
        <taxon>Coraciimorphae</taxon>
        <taxon>Coliiformes</taxon>
        <taxon>Coliidae</taxon>
        <taxon>Colius</taxon>
    </lineage>
</organism>
<dbReference type="InterPro" id="IPR036770">
    <property type="entry name" value="Ankyrin_rpt-contain_sf"/>
</dbReference>
<feature type="repeat" description="ANK" evidence="3">
    <location>
        <begin position="130"/>
        <end position="162"/>
    </location>
</feature>
<dbReference type="SMART" id="SM00248">
    <property type="entry name" value="ANK"/>
    <property type="match status" value="5"/>
</dbReference>
<dbReference type="PROSITE" id="PS50297">
    <property type="entry name" value="ANK_REP_REGION"/>
    <property type="match status" value="3"/>
</dbReference>
<name>A0A091KKG7_COLST</name>
<dbReference type="Pfam" id="PF13637">
    <property type="entry name" value="Ank_4"/>
    <property type="match status" value="2"/>
</dbReference>
<evidence type="ECO:0000256" key="2">
    <source>
        <dbReference type="ARBA" id="ARBA00023043"/>
    </source>
</evidence>
<evidence type="ECO:0000313" key="4">
    <source>
        <dbReference type="EMBL" id="KFP28344.1"/>
    </source>
</evidence>
<keyword evidence="1" id="KW-0677">Repeat</keyword>
<dbReference type="EMBL" id="KK532167">
    <property type="protein sequence ID" value="KFP28344.1"/>
    <property type="molecule type" value="Genomic_DNA"/>
</dbReference>
<dbReference type="Pfam" id="PF12796">
    <property type="entry name" value="Ank_2"/>
    <property type="match status" value="1"/>
</dbReference>
<dbReference type="SUPFAM" id="SSF48403">
    <property type="entry name" value="Ankyrin repeat"/>
    <property type="match status" value="2"/>
</dbReference>
<feature type="repeat" description="ANK" evidence="3">
    <location>
        <begin position="36"/>
        <end position="62"/>
    </location>
</feature>